<protein>
    <recommendedName>
        <fullName evidence="3">DUF4238 domain-containing protein</fullName>
    </recommendedName>
</protein>
<gene>
    <name evidence="1" type="ORF">ACFO3E_12910</name>
</gene>
<dbReference type="EMBL" id="JBHSFZ010000028">
    <property type="protein sequence ID" value="MFC4595083.1"/>
    <property type="molecule type" value="Genomic_DNA"/>
</dbReference>
<accession>A0ABV9EZX3</accession>
<dbReference type="Proteomes" id="UP001595957">
    <property type="component" value="Unassembled WGS sequence"/>
</dbReference>
<evidence type="ECO:0000313" key="2">
    <source>
        <dbReference type="Proteomes" id="UP001595957"/>
    </source>
</evidence>
<reference evidence="2" key="1">
    <citation type="journal article" date="2019" name="Int. J. Syst. Evol. Microbiol.">
        <title>The Global Catalogue of Microorganisms (GCM) 10K type strain sequencing project: providing services to taxonomists for standard genome sequencing and annotation.</title>
        <authorList>
            <consortium name="The Broad Institute Genomics Platform"/>
            <consortium name="The Broad Institute Genome Sequencing Center for Infectious Disease"/>
            <person name="Wu L."/>
            <person name="Ma J."/>
        </authorList>
    </citation>
    <scope>NUCLEOTIDE SEQUENCE [LARGE SCALE GENOMIC DNA]</scope>
    <source>
        <strain evidence="2">NBRC 103632</strain>
    </source>
</reference>
<proteinExistence type="predicted"/>
<keyword evidence="2" id="KW-1185">Reference proteome</keyword>
<evidence type="ECO:0008006" key="3">
    <source>
        <dbReference type="Google" id="ProtNLM"/>
    </source>
</evidence>
<evidence type="ECO:0000313" key="1">
    <source>
        <dbReference type="EMBL" id="MFC4595083.1"/>
    </source>
</evidence>
<sequence>AAKRKSVNRNRSGGQLWKPITPKLGSTLQAYSHAEELRSPADDLLLDAFAGSRLRRPQVSTEYAQASWLQSFLDLMMALEERLCGQSRVQGLLDYIAAAHLEFDDDGNLVEADEPILPWFRADIPDWKEMLDQLSYTRVCSNIAGEYVFAPSDNINEAERNAWEHIIENCQADHLAETHRFSLFMTIRRGLVIIPGEGSERPRLALFKWPKVTLIAANRDLIIDPNCVPFELPLLTHPVAGEILFPKLSDYPPHLVERVQFAPIGTEEFNSIATEAFPEYQGSIGGLDEHCWDPLYADEGQTIEWASSAPKATVAAMIERNLLFADLADAPELRVDRLLQSDLDNKIEAVRRHRAKVERIISPARSNLIAEWSADVASSQD</sequence>
<feature type="non-terminal residue" evidence="1">
    <location>
        <position position="1"/>
    </location>
</feature>
<comment type="caution">
    <text evidence="1">The sequence shown here is derived from an EMBL/GenBank/DDBJ whole genome shotgun (WGS) entry which is preliminary data.</text>
</comment>
<dbReference type="RefSeq" id="WP_380805255.1">
    <property type="nucleotide sequence ID" value="NZ_JBHSFZ010000028.1"/>
</dbReference>
<organism evidence="1 2">
    <name type="scientific">Sphingobium tyrosinilyticum</name>
    <dbReference type="NCBI Taxonomy" id="2715436"/>
    <lineage>
        <taxon>Bacteria</taxon>
        <taxon>Pseudomonadati</taxon>
        <taxon>Pseudomonadota</taxon>
        <taxon>Alphaproteobacteria</taxon>
        <taxon>Sphingomonadales</taxon>
        <taxon>Sphingomonadaceae</taxon>
        <taxon>Sphingobium</taxon>
    </lineage>
</organism>
<name>A0ABV9EZX3_9SPHN</name>